<comment type="catalytic activity">
    <reaction evidence="10 12">
        <text>cytidine(4) in tRNA(Gly)(GCC) + S-adenosyl-L-methionine = 2'-O-methylcytidine(4) in tRNA(Gly)(GCC) + S-adenosyl-L-homocysteine + H(+)</text>
        <dbReference type="Rhea" id="RHEA:43192"/>
        <dbReference type="Rhea" id="RHEA-COMP:10399"/>
        <dbReference type="Rhea" id="RHEA-COMP:10400"/>
        <dbReference type="ChEBI" id="CHEBI:15378"/>
        <dbReference type="ChEBI" id="CHEBI:57856"/>
        <dbReference type="ChEBI" id="CHEBI:59789"/>
        <dbReference type="ChEBI" id="CHEBI:74495"/>
        <dbReference type="ChEBI" id="CHEBI:82748"/>
        <dbReference type="EC" id="2.1.1.225"/>
    </reaction>
</comment>
<dbReference type="GO" id="GO:0030488">
    <property type="term" value="P:tRNA methylation"/>
    <property type="evidence" value="ECO:0007669"/>
    <property type="project" value="InterPro"/>
</dbReference>
<name>A0A0L7KZR0_OPEBR</name>
<sequence length="287" mass="32363">MVGSIKSPEVSSNEPQCQHFVTRKKRLCRMTVRPGRQYCGEHDPQPRTEDGKTDERIPCPNDPKHTCYISRLERHLAVCNARQAELPAYMVPNINAPAPAALETFPERPIHPAVLEEFSESDRAESSLRHLRQASRLLWLAEDEGLVDERTCYAWCAGASRVLLVDRASLRHKRDNRLRGRSVRLRADLAHLALERVPVVAESRAVVGLAKHLCGVATAQGVTDPEKRKAVFFASCGSDLYNLVKSLVFPKTVSEATLVEIETKLDNHFSPRPNEIVESFKFHTRKQ</sequence>
<evidence type="ECO:0000313" key="15">
    <source>
        <dbReference type="EMBL" id="KOB68519.1"/>
    </source>
</evidence>
<dbReference type="EC" id="2.1.1.225" evidence="12"/>
<dbReference type="STRING" id="104452.A0A0L7KZR0"/>
<evidence type="ECO:0000256" key="13">
    <source>
        <dbReference type="SAM" id="MobiDB-lite"/>
    </source>
</evidence>
<dbReference type="EMBL" id="JTDY01004155">
    <property type="protein sequence ID" value="KOB68519.1"/>
    <property type="molecule type" value="Genomic_DNA"/>
</dbReference>
<keyword evidence="7 12" id="KW-0863">Zinc-finger</keyword>
<feature type="non-terminal residue" evidence="15">
    <location>
        <position position="287"/>
    </location>
</feature>
<dbReference type="InterPro" id="IPR021721">
    <property type="entry name" value="Znf_CCCH-type_TRM13"/>
</dbReference>
<comment type="caution">
    <text evidence="15">The sequence shown here is derived from an EMBL/GenBank/DDBJ whole genome shotgun (WGS) entry which is preliminary data.</text>
</comment>
<evidence type="ECO:0000256" key="11">
    <source>
        <dbReference type="ARBA" id="ARBA00049393"/>
    </source>
</evidence>
<evidence type="ECO:0000256" key="4">
    <source>
        <dbReference type="ARBA" id="ARBA00022691"/>
    </source>
</evidence>
<comment type="catalytic activity">
    <reaction evidence="11 12">
        <text>adenosine(4) in tRNA(His) + S-adenosyl-L-methionine = 2'-O-methyladenosine(4) in tRNA(His) + S-adenosyl-L-homocysteine + H(+)</text>
        <dbReference type="Rhea" id="RHEA:43196"/>
        <dbReference type="Rhea" id="RHEA-COMP:10401"/>
        <dbReference type="Rhea" id="RHEA-COMP:10402"/>
        <dbReference type="ChEBI" id="CHEBI:15378"/>
        <dbReference type="ChEBI" id="CHEBI:57856"/>
        <dbReference type="ChEBI" id="CHEBI:59789"/>
        <dbReference type="ChEBI" id="CHEBI:74411"/>
        <dbReference type="ChEBI" id="CHEBI:74477"/>
        <dbReference type="EC" id="2.1.1.225"/>
    </reaction>
</comment>
<comment type="catalytic activity">
    <reaction evidence="9 12">
        <text>cytidine(4) in tRNA(Pro) + S-adenosyl-L-methionine = 2'-O-methylcytidine(4) in tRNA(Pro) + S-adenosyl-L-homocysteine + H(+)</text>
        <dbReference type="Rhea" id="RHEA:32767"/>
        <dbReference type="Rhea" id="RHEA-COMP:10397"/>
        <dbReference type="Rhea" id="RHEA-COMP:10398"/>
        <dbReference type="ChEBI" id="CHEBI:15378"/>
        <dbReference type="ChEBI" id="CHEBI:57856"/>
        <dbReference type="ChEBI" id="CHEBI:59789"/>
        <dbReference type="ChEBI" id="CHEBI:74495"/>
        <dbReference type="ChEBI" id="CHEBI:82748"/>
        <dbReference type="EC" id="2.1.1.225"/>
    </reaction>
</comment>
<protein>
    <recommendedName>
        <fullName evidence="12">tRNA:m(4)X modification enzyme TRM13</fullName>
        <ecNumber evidence="12">2.1.1.225</ecNumber>
    </recommendedName>
</protein>
<keyword evidence="5 12" id="KW-0819">tRNA processing</keyword>
<dbReference type="InterPro" id="IPR022776">
    <property type="entry name" value="TRM13/UPF0224_CHHC_Znf_dom"/>
</dbReference>
<dbReference type="InterPro" id="IPR007871">
    <property type="entry name" value="Methyltransferase_TRM13"/>
</dbReference>
<dbReference type="PANTHER" id="PTHR12998">
    <property type="entry name" value="TRNA:M(4)X MODIFICATION ENZYME TRM13 HOMOLOG"/>
    <property type="match status" value="1"/>
</dbReference>
<evidence type="ECO:0000256" key="1">
    <source>
        <dbReference type="ARBA" id="ARBA00005265"/>
    </source>
</evidence>
<gene>
    <name evidence="15" type="ORF">OBRU01_16003</name>
</gene>
<evidence type="ECO:0000256" key="3">
    <source>
        <dbReference type="ARBA" id="ARBA00022679"/>
    </source>
</evidence>
<evidence type="ECO:0000256" key="6">
    <source>
        <dbReference type="ARBA" id="ARBA00022723"/>
    </source>
</evidence>
<dbReference type="InterPro" id="IPR039044">
    <property type="entry name" value="Trm13"/>
</dbReference>
<evidence type="ECO:0000256" key="9">
    <source>
        <dbReference type="ARBA" id="ARBA00048165"/>
    </source>
</evidence>
<evidence type="ECO:0000256" key="7">
    <source>
        <dbReference type="ARBA" id="ARBA00022771"/>
    </source>
</evidence>
<dbReference type="Proteomes" id="UP000037510">
    <property type="component" value="Unassembled WGS sequence"/>
</dbReference>
<evidence type="ECO:0000256" key="2">
    <source>
        <dbReference type="ARBA" id="ARBA00022603"/>
    </source>
</evidence>
<reference evidence="15 16" key="1">
    <citation type="journal article" date="2015" name="Genome Biol. Evol.">
        <title>The genome of winter moth (Operophtera brumata) provides a genomic perspective on sexual dimorphism and phenology.</title>
        <authorList>
            <person name="Derks M.F."/>
            <person name="Smit S."/>
            <person name="Salis L."/>
            <person name="Schijlen E."/>
            <person name="Bossers A."/>
            <person name="Mateman C."/>
            <person name="Pijl A.S."/>
            <person name="de Ridder D."/>
            <person name="Groenen M.A."/>
            <person name="Visser M.E."/>
            <person name="Megens H.J."/>
        </authorList>
    </citation>
    <scope>NUCLEOTIDE SEQUENCE [LARGE SCALE GENOMIC DNA]</scope>
    <source>
        <strain evidence="15">WM2013NL</strain>
        <tissue evidence="15">Head and thorax</tissue>
    </source>
</reference>
<proteinExistence type="inferred from homology"/>
<feature type="region of interest" description="Disordered" evidence="13">
    <location>
        <begin position="36"/>
        <end position="57"/>
    </location>
</feature>
<feature type="compositionally biased region" description="Basic and acidic residues" evidence="13">
    <location>
        <begin position="39"/>
        <end position="57"/>
    </location>
</feature>
<dbReference type="Pfam" id="PF05253">
    <property type="entry name" value="zf-U11-48K"/>
    <property type="match status" value="1"/>
</dbReference>
<evidence type="ECO:0000256" key="8">
    <source>
        <dbReference type="ARBA" id="ARBA00022833"/>
    </source>
</evidence>
<evidence type="ECO:0000259" key="14">
    <source>
        <dbReference type="PROSITE" id="PS51800"/>
    </source>
</evidence>
<dbReference type="PROSITE" id="PS51800">
    <property type="entry name" value="ZF_CHHC_U11_48K"/>
    <property type="match status" value="1"/>
</dbReference>
<organism evidence="15 16">
    <name type="scientific">Operophtera brumata</name>
    <name type="common">Winter moth</name>
    <name type="synonym">Phalaena brumata</name>
    <dbReference type="NCBI Taxonomy" id="104452"/>
    <lineage>
        <taxon>Eukaryota</taxon>
        <taxon>Metazoa</taxon>
        <taxon>Ecdysozoa</taxon>
        <taxon>Arthropoda</taxon>
        <taxon>Hexapoda</taxon>
        <taxon>Insecta</taxon>
        <taxon>Pterygota</taxon>
        <taxon>Neoptera</taxon>
        <taxon>Endopterygota</taxon>
        <taxon>Lepidoptera</taxon>
        <taxon>Glossata</taxon>
        <taxon>Ditrysia</taxon>
        <taxon>Geometroidea</taxon>
        <taxon>Geometridae</taxon>
        <taxon>Larentiinae</taxon>
        <taxon>Operophtera</taxon>
    </lineage>
</organism>
<dbReference type="GO" id="GO:0106050">
    <property type="term" value="F:tRNA 2'-O-methyltransferase activity"/>
    <property type="evidence" value="ECO:0007669"/>
    <property type="project" value="UniProtKB-UniRule"/>
</dbReference>
<dbReference type="GO" id="GO:0008270">
    <property type="term" value="F:zinc ion binding"/>
    <property type="evidence" value="ECO:0007669"/>
    <property type="project" value="UniProtKB-KW"/>
</dbReference>
<dbReference type="Pfam" id="PF11722">
    <property type="entry name" value="zf-TRM13_CCCH"/>
    <property type="match status" value="1"/>
</dbReference>
<keyword evidence="2 12" id="KW-0489">Methyltransferase</keyword>
<keyword evidence="4 12" id="KW-0949">S-adenosyl-L-methionine</keyword>
<accession>A0A0L7KZR0</accession>
<keyword evidence="6 12" id="KW-0479">Metal-binding</keyword>
<comment type="similarity">
    <text evidence="1 12">Belongs to the methyltransferase TRM13 family.</text>
</comment>
<keyword evidence="16" id="KW-1185">Reference proteome</keyword>
<feature type="domain" description="CHHC U11-48K-type" evidence="14">
    <location>
        <begin position="56"/>
        <end position="83"/>
    </location>
</feature>
<comment type="function">
    <text evidence="12">tRNA methylase which 2'-O-methylates cytidine(4) in tRNA(Pro) and tRNA(Gly)(GCC), and adenosine(4) in tRNA(His).</text>
</comment>
<dbReference type="PANTHER" id="PTHR12998:SF0">
    <property type="entry name" value="TRNA:M(4)X MODIFICATION ENZYME TRM13 HOMOLOG"/>
    <property type="match status" value="1"/>
</dbReference>
<evidence type="ECO:0000256" key="10">
    <source>
        <dbReference type="ARBA" id="ARBA00048635"/>
    </source>
</evidence>
<keyword evidence="3 12" id="KW-0808">Transferase</keyword>
<evidence type="ECO:0000256" key="12">
    <source>
        <dbReference type="RuleBase" id="RU367103"/>
    </source>
</evidence>
<evidence type="ECO:0000313" key="16">
    <source>
        <dbReference type="Proteomes" id="UP000037510"/>
    </source>
</evidence>
<evidence type="ECO:0000256" key="5">
    <source>
        <dbReference type="ARBA" id="ARBA00022694"/>
    </source>
</evidence>
<keyword evidence="8 12" id="KW-0862">Zinc</keyword>
<dbReference type="AlphaFoldDB" id="A0A0L7KZR0"/>
<dbReference type="Pfam" id="PF05206">
    <property type="entry name" value="TRM13"/>
    <property type="match status" value="1"/>
</dbReference>